<name>A0ABQ3V0D1_9CHLR</name>
<keyword evidence="2" id="KW-0326">Glycosidase</keyword>
<dbReference type="PANTHER" id="PTHR12304">
    <property type="entry name" value="INOSINE-URIDINE PREFERRING NUCLEOSIDE HYDROLASE"/>
    <property type="match status" value="1"/>
</dbReference>
<gene>
    <name evidence="4" type="ORF">KSB_70490</name>
</gene>
<protein>
    <submittedName>
        <fullName evidence="4">Nucleoside hydrolase</fullName>
    </submittedName>
</protein>
<dbReference type="Proteomes" id="UP000654345">
    <property type="component" value="Unassembled WGS sequence"/>
</dbReference>
<dbReference type="EMBL" id="BNJG01000003">
    <property type="protein sequence ID" value="GHO58574.1"/>
    <property type="molecule type" value="Genomic_DNA"/>
</dbReference>
<organism evidence="4 5">
    <name type="scientific">Ktedonobacter robiniae</name>
    <dbReference type="NCBI Taxonomy" id="2778365"/>
    <lineage>
        <taxon>Bacteria</taxon>
        <taxon>Bacillati</taxon>
        <taxon>Chloroflexota</taxon>
        <taxon>Ktedonobacteria</taxon>
        <taxon>Ktedonobacterales</taxon>
        <taxon>Ktedonobacteraceae</taxon>
        <taxon>Ktedonobacter</taxon>
    </lineage>
</organism>
<comment type="caution">
    <text evidence="4">The sequence shown here is derived from an EMBL/GenBank/DDBJ whole genome shotgun (WGS) entry which is preliminary data.</text>
</comment>
<dbReference type="Gene3D" id="3.90.245.10">
    <property type="entry name" value="Ribonucleoside hydrolase-like"/>
    <property type="match status" value="1"/>
</dbReference>
<sequence length="294" mass="32417">MTSQPSTSIKILLDTDIGSDIDDAVCLAYLLAQPRCDLLGITTVTGEAEKRAKMASALCTIAGQDIPIYPGVEQPLLTPIQQPLSPQAATLDRWAHTHDFPQGEAITFMEQTIRSHPGEVILLGIGPMTNIALLFATYPDIPQLLKGLVLMCGQFAPSGREWNALNDPYAAEIVYRAVAPIHRSIGLDVTMQVRMAASEFRQRCTHPLLRPVLDFAEVWFERADMVTFHDPLAAATIFESALCTFSPGNVSVEIKDEGKSGQTYWQPGGVRARHEVALSVNAERFLEHYFHVFQ</sequence>
<evidence type="ECO:0000256" key="2">
    <source>
        <dbReference type="ARBA" id="ARBA00023295"/>
    </source>
</evidence>
<feature type="domain" description="Inosine/uridine-preferring nucleoside hydrolase" evidence="3">
    <location>
        <begin position="11"/>
        <end position="287"/>
    </location>
</feature>
<proteinExistence type="predicted"/>
<evidence type="ECO:0000313" key="4">
    <source>
        <dbReference type="EMBL" id="GHO58574.1"/>
    </source>
</evidence>
<dbReference type="RefSeq" id="WP_201374843.1">
    <property type="nucleotide sequence ID" value="NZ_BNJG01000003.1"/>
</dbReference>
<dbReference type="SUPFAM" id="SSF53590">
    <property type="entry name" value="Nucleoside hydrolase"/>
    <property type="match status" value="1"/>
</dbReference>
<keyword evidence="5" id="KW-1185">Reference proteome</keyword>
<dbReference type="PANTHER" id="PTHR12304:SF4">
    <property type="entry name" value="URIDINE NUCLEOSIDASE"/>
    <property type="match status" value="1"/>
</dbReference>
<evidence type="ECO:0000256" key="1">
    <source>
        <dbReference type="ARBA" id="ARBA00022801"/>
    </source>
</evidence>
<evidence type="ECO:0000259" key="3">
    <source>
        <dbReference type="Pfam" id="PF01156"/>
    </source>
</evidence>
<dbReference type="InterPro" id="IPR001910">
    <property type="entry name" value="Inosine/uridine_hydrolase_dom"/>
</dbReference>
<dbReference type="InterPro" id="IPR023186">
    <property type="entry name" value="IUNH"/>
</dbReference>
<evidence type="ECO:0000313" key="5">
    <source>
        <dbReference type="Proteomes" id="UP000654345"/>
    </source>
</evidence>
<accession>A0ABQ3V0D1</accession>
<keyword evidence="1 4" id="KW-0378">Hydrolase</keyword>
<dbReference type="Pfam" id="PF01156">
    <property type="entry name" value="IU_nuc_hydro"/>
    <property type="match status" value="1"/>
</dbReference>
<reference evidence="4 5" key="1">
    <citation type="journal article" date="2021" name="Int. J. Syst. Evol. Microbiol.">
        <title>Reticulibacter mediterranei gen. nov., sp. nov., within the new family Reticulibacteraceae fam. nov., and Ktedonospora formicarum gen. nov., sp. nov., Ktedonobacter robiniae sp. nov., Dictyobacter formicarum sp. nov. and Dictyobacter arantiisoli sp. nov., belonging to the class Ktedonobacteria.</title>
        <authorList>
            <person name="Yabe S."/>
            <person name="Zheng Y."/>
            <person name="Wang C.M."/>
            <person name="Sakai Y."/>
            <person name="Abe K."/>
            <person name="Yokota A."/>
            <person name="Donadio S."/>
            <person name="Cavaletti L."/>
            <person name="Monciardini P."/>
        </authorList>
    </citation>
    <scope>NUCLEOTIDE SEQUENCE [LARGE SCALE GENOMIC DNA]</scope>
    <source>
        <strain evidence="4 5">SOSP1-30</strain>
    </source>
</reference>
<dbReference type="InterPro" id="IPR036452">
    <property type="entry name" value="Ribo_hydro-like"/>
</dbReference>
<dbReference type="GO" id="GO:0016787">
    <property type="term" value="F:hydrolase activity"/>
    <property type="evidence" value="ECO:0007669"/>
    <property type="project" value="UniProtKB-KW"/>
</dbReference>